<evidence type="ECO:0000313" key="3">
    <source>
        <dbReference type="Proteomes" id="UP001153269"/>
    </source>
</evidence>
<gene>
    <name evidence="2" type="ORF">PLEPLA_LOCUS18172</name>
</gene>
<feature type="compositionally biased region" description="Polar residues" evidence="1">
    <location>
        <begin position="72"/>
        <end position="89"/>
    </location>
</feature>
<comment type="caution">
    <text evidence="2">The sequence shown here is derived from an EMBL/GenBank/DDBJ whole genome shotgun (WGS) entry which is preliminary data.</text>
</comment>
<evidence type="ECO:0000256" key="1">
    <source>
        <dbReference type="SAM" id="MobiDB-lite"/>
    </source>
</evidence>
<organism evidence="2 3">
    <name type="scientific">Pleuronectes platessa</name>
    <name type="common">European plaice</name>
    <dbReference type="NCBI Taxonomy" id="8262"/>
    <lineage>
        <taxon>Eukaryota</taxon>
        <taxon>Metazoa</taxon>
        <taxon>Chordata</taxon>
        <taxon>Craniata</taxon>
        <taxon>Vertebrata</taxon>
        <taxon>Euteleostomi</taxon>
        <taxon>Actinopterygii</taxon>
        <taxon>Neopterygii</taxon>
        <taxon>Teleostei</taxon>
        <taxon>Neoteleostei</taxon>
        <taxon>Acanthomorphata</taxon>
        <taxon>Carangaria</taxon>
        <taxon>Pleuronectiformes</taxon>
        <taxon>Pleuronectoidei</taxon>
        <taxon>Pleuronectidae</taxon>
        <taxon>Pleuronectes</taxon>
    </lineage>
</organism>
<feature type="region of interest" description="Disordered" evidence="1">
    <location>
        <begin position="70"/>
        <end position="103"/>
    </location>
</feature>
<protein>
    <submittedName>
        <fullName evidence="2">Uncharacterized protein</fullName>
    </submittedName>
</protein>
<name>A0A9N7UF01_PLEPL</name>
<evidence type="ECO:0000313" key="2">
    <source>
        <dbReference type="EMBL" id="CAB1430190.1"/>
    </source>
</evidence>
<reference evidence="2" key="1">
    <citation type="submission" date="2020-03" db="EMBL/GenBank/DDBJ databases">
        <authorList>
            <person name="Weist P."/>
        </authorList>
    </citation>
    <scope>NUCLEOTIDE SEQUENCE</scope>
</reference>
<keyword evidence="3" id="KW-1185">Reference proteome</keyword>
<sequence length="103" mass="11277">MRAHLSTKTRSVKAVLFPSPALLPARRSVVLPNLLLGAFTDLDQMRENAAVRRRVRRPQIAAALRAVDGRSPCSSDSITTPPPNTQRSITGLLRATDNKTQFS</sequence>
<accession>A0A9N7UF01</accession>
<dbReference type="AlphaFoldDB" id="A0A9N7UF01"/>
<dbReference type="EMBL" id="CADEAL010001213">
    <property type="protein sequence ID" value="CAB1430190.1"/>
    <property type="molecule type" value="Genomic_DNA"/>
</dbReference>
<proteinExistence type="predicted"/>
<dbReference type="Proteomes" id="UP001153269">
    <property type="component" value="Unassembled WGS sequence"/>
</dbReference>